<gene>
    <name evidence="2" type="ORF">ON753_13730</name>
</gene>
<dbReference type="Gene3D" id="3.30.70.1230">
    <property type="entry name" value="Nucleotide cyclase"/>
    <property type="match status" value="1"/>
</dbReference>
<dbReference type="Proteomes" id="UP001300261">
    <property type="component" value="Unassembled WGS sequence"/>
</dbReference>
<evidence type="ECO:0000313" key="3">
    <source>
        <dbReference type="Proteomes" id="UP001300261"/>
    </source>
</evidence>
<evidence type="ECO:0000313" key="2">
    <source>
        <dbReference type="EMBL" id="MCX2723421.1"/>
    </source>
</evidence>
<dbReference type="PANTHER" id="PTHR43081:SF1">
    <property type="entry name" value="ADENYLATE CYCLASE, TERMINAL-DIFFERENTIATION SPECIFIC"/>
    <property type="match status" value="1"/>
</dbReference>
<evidence type="ECO:0000259" key="1">
    <source>
        <dbReference type="PROSITE" id="PS50125"/>
    </source>
</evidence>
<dbReference type="InterPro" id="IPR050697">
    <property type="entry name" value="Adenylyl/Guanylyl_Cyclase_3/4"/>
</dbReference>
<dbReference type="PROSITE" id="PS50125">
    <property type="entry name" value="GUANYLATE_CYCLASE_2"/>
    <property type="match status" value="1"/>
</dbReference>
<keyword evidence="3" id="KW-1185">Reference proteome</keyword>
<sequence length="150" mass="15940">MGAPDARPDHAAAAVRTVRRIAAALHKANEQAVEEGRPRLLLRVGIHTGPAVVGNVGALDRWNYTVVGDTVNAAERLQTLGREVAGDAEVTILASANTVAQLPGERNLRRAGEHLLRGRSDPMEVYWLDPFPAAEPAQTAAEDLPVSAAE</sequence>
<dbReference type="InterPro" id="IPR001054">
    <property type="entry name" value="A/G_cyclase"/>
</dbReference>
<accession>A0ABT3R2Q8</accession>
<feature type="domain" description="Guanylate cyclase" evidence="1">
    <location>
        <begin position="1"/>
        <end position="78"/>
    </location>
</feature>
<dbReference type="PANTHER" id="PTHR43081">
    <property type="entry name" value="ADENYLATE CYCLASE, TERMINAL-DIFFERENTIATION SPECIFIC-RELATED"/>
    <property type="match status" value="1"/>
</dbReference>
<comment type="caution">
    <text evidence="2">The sequence shown here is derived from an EMBL/GenBank/DDBJ whole genome shotgun (WGS) entry which is preliminary data.</text>
</comment>
<dbReference type="SUPFAM" id="SSF55073">
    <property type="entry name" value="Nucleotide cyclase"/>
    <property type="match status" value="1"/>
</dbReference>
<dbReference type="Pfam" id="PF00211">
    <property type="entry name" value="Guanylate_cyc"/>
    <property type="match status" value="1"/>
</dbReference>
<protein>
    <submittedName>
        <fullName evidence="2">Adenylate/guanylate cyclase domain-containing protein</fullName>
    </submittedName>
</protein>
<dbReference type="CDD" id="cd07302">
    <property type="entry name" value="CHD"/>
    <property type="match status" value="1"/>
</dbReference>
<proteinExistence type="predicted"/>
<reference evidence="2 3" key="1">
    <citation type="journal article" date="2016" name="Int. J. Syst. Evol. Microbiol.">
        <title>Labrenzia salina sp. nov., isolated from the rhizosphere of the halophyte Arthrocnemum macrostachyum.</title>
        <authorList>
            <person name="Camacho M."/>
            <person name="Redondo-Gomez S."/>
            <person name="Rodriguez-Llorente I."/>
            <person name="Rohde M."/>
            <person name="Sproer C."/>
            <person name="Schumann P."/>
            <person name="Klenk H.P."/>
            <person name="Montero-Calasanz M.D.C."/>
        </authorList>
    </citation>
    <scope>NUCLEOTIDE SEQUENCE [LARGE SCALE GENOMIC DNA]</scope>
    <source>
        <strain evidence="2 3">DSM 29163</strain>
    </source>
</reference>
<dbReference type="EMBL" id="JAPEVI010000003">
    <property type="protein sequence ID" value="MCX2723421.1"/>
    <property type="molecule type" value="Genomic_DNA"/>
</dbReference>
<organism evidence="2 3">
    <name type="scientific">Roseibium salinum</name>
    <dbReference type="NCBI Taxonomy" id="1604349"/>
    <lineage>
        <taxon>Bacteria</taxon>
        <taxon>Pseudomonadati</taxon>
        <taxon>Pseudomonadota</taxon>
        <taxon>Alphaproteobacteria</taxon>
        <taxon>Hyphomicrobiales</taxon>
        <taxon>Stappiaceae</taxon>
        <taxon>Roseibium</taxon>
    </lineage>
</organism>
<name>A0ABT3R2Q8_9HYPH</name>
<dbReference type="InterPro" id="IPR029787">
    <property type="entry name" value="Nucleotide_cyclase"/>
</dbReference>